<keyword evidence="2" id="KW-1185">Reference proteome</keyword>
<evidence type="ECO:0000313" key="1">
    <source>
        <dbReference type="EMBL" id="KAK9288289.1"/>
    </source>
</evidence>
<dbReference type="Proteomes" id="UP001415857">
    <property type="component" value="Unassembled WGS sequence"/>
</dbReference>
<sequence length="59" mass="6477">MIEGGEYGDSLNFFGVYKIGSTMSRLSVTSGTGSLRILVGSLRIGEFKDNVAYRIEEVR</sequence>
<evidence type="ECO:0000313" key="2">
    <source>
        <dbReference type="Proteomes" id="UP001415857"/>
    </source>
</evidence>
<accession>A0AAP0S6W8</accession>
<proteinExistence type="predicted"/>
<name>A0AAP0S6W8_LIQFO</name>
<dbReference type="AlphaFoldDB" id="A0AAP0S6W8"/>
<comment type="caution">
    <text evidence="1">The sequence shown here is derived from an EMBL/GenBank/DDBJ whole genome shotgun (WGS) entry which is preliminary data.</text>
</comment>
<reference evidence="1 2" key="1">
    <citation type="journal article" date="2024" name="Plant J.">
        <title>Genome sequences and population genomics reveal climatic adaptation and genomic divergence between two closely related sweetgum species.</title>
        <authorList>
            <person name="Xu W.Q."/>
            <person name="Ren C.Q."/>
            <person name="Zhang X.Y."/>
            <person name="Comes H.P."/>
            <person name="Liu X.H."/>
            <person name="Li Y.G."/>
            <person name="Kettle C.J."/>
            <person name="Jalonen R."/>
            <person name="Gaisberger H."/>
            <person name="Ma Y.Z."/>
            <person name="Qiu Y.X."/>
        </authorList>
    </citation>
    <scope>NUCLEOTIDE SEQUENCE [LARGE SCALE GENOMIC DNA]</scope>
    <source>
        <strain evidence="1">Hangzhou</strain>
    </source>
</reference>
<gene>
    <name evidence="1" type="ORF">L1049_016740</name>
</gene>
<dbReference type="EMBL" id="JBBPBK010000003">
    <property type="protein sequence ID" value="KAK9288289.1"/>
    <property type="molecule type" value="Genomic_DNA"/>
</dbReference>
<organism evidence="1 2">
    <name type="scientific">Liquidambar formosana</name>
    <name type="common">Formosan gum</name>
    <dbReference type="NCBI Taxonomy" id="63359"/>
    <lineage>
        <taxon>Eukaryota</taxon>
        <taxon>Viridiplantae</taxon>
        <taxon>Streptophyta</taxon>
        <taxon>Embryophyta</taxon>
        <taxon>Tracheophyta</taxon>
        <taxon>Spermatophyta</taxon>
        <taxon>Magnoliopsida</taxon>
        <taxon>eudicotyledons</taxon>
        <taxon>Gunneridae</taxon>
        <taxon>Pentapetalae</taxon>
        <taxon>Saxifragales</taxon>
        <taxon>Altingiaceae</taxon>
        <taxon>Liquidambar</taxon>
    </lineage>
</organism>
<protein>
    <submittedName>
        <fullName evidence="1">Uncharacterized protein</fullName>
    </submittedName>
</protein>